<keyword evidence="4" id="KW-0489">Methyltransferase</keyword>
<evidence type="ECO:0000256" key="3">
    <source>
        <dbReference type="ARBA" id="ARBA00022454"/>
    </source>
</evidence>
<evidence type="ECO:0000313" key="9">
    <source>
        <dbReference type="EMBL" id="OWZ05937.1"/>
    </source>
</evidence>
<reference evidence="10" key="1">
    <citation type="submission" date="2017-03" db="EMBL/GenBank/DDBJ databases">
        <title>Phytopthora megakarya and P. palmivora, two closely related causual agents of cacao black pod achieved similar genome size and gene model numbers by different mechanisms.</title>
        <authorList>
            <person name="Ali S."/>
            <person name="Shao J."/>
            <person name="Larry D.J."/>
            <person name="Kronmiller B."/>
            <person name="Shen D."/>
            <person name="Strem M.D."/>
            <person name="Melnick R.L."/>
            <person name="Guiltinan M.J."/>
            <person name="Tyler B.M."/>
            <person name="Meinhardt L.W."/>
            <person name="Bailey B.A."/>
        </authorList>
    </citation>
    <scope>NUCLEOTIDE SEQUENCE [LARGE SCALE GENOMIC DNA]</scope>
    <source>
        <strain evidence="10">zdho120</strain>
    </source>
</reference>
<dbReference type="GO" id="GO:0005634">
    <property type="term" value="C:nucleus"/>
    <property type="evidence" value="ECO:0007669"/>
    <property type="project" value="UniProtKB-SubCell"/>
</dbReference>
<gene>
    <name evidence="9" type="ORF">PHMEG_00021883</name>
</gene>
<dbReference type="EMBL" id="NBNE01004188">
    <property type="protein sequence ID" value="OWZ05937.1"/>
    <property type="molecule type" value="Genomic_DNA"/>
</dbReference>
<evidence type="ECO:0000256" key="1">
    <source>
        <dbReference type="ARBA" id="ARBA00004123"/>
    </source>
</evidence>
<dbReference type="Proteomes" id="UP000198211">
    <property type="component" value="Unassembled WGS sequence"/>
</dbReference>
<dbReference type="GO" id="GO:0008168">
    <property type="term" value="F:methyltransferase activity"/>
    <property type="evidence" value="ECO:0007669"/>
    <property type="project" value="UniProtKB-KW"/>
</dbReference>
<keyword evidence="10" id="KW-1185">Reference proteome</keyword>
<proteinExistence type="predicted"/>
<evidence type="ECO:0000256" key="7">
    <source>
        <dbReference type="ARBA" id="ARBA00023242"/>
    </source>
</evidence>
<dbReference type="SMART" id="SM00317">
    <property type="entry name" value="SET"/>
    <property type="match status" value="1"/>
</dbReference>
<dbReference type="InterPro" id="IPR046341">
    <property type="entry name" value="SET_dom_sf"/>
</dbReference>
<keyword evidence="3" id="KW-0158">Chromosome</keyword>
<dbReference type="Gene3D" id="2.170.270.10">
    <property type="entry name" value="SET domain"/>
    <property type="match status" value="1"/>
</dbReference>
<name>A0A225VME6_9STRA</name>
<evidence type="ECO:0000256" key="5">
    <source>
        <dbReference type="ARBA" id="ARBA00022679"/>
    </source>
</evidence>
<dbReference type="InterPro" id="IPR001214">
    <property type="entry name" value="SET_dom"/>
</dbReference>
<dbReference type="Pfam" id="PF00856">
    <property type="entry name" value="SET"/>
    <property type="match status" value="1"/>
</dbReference>
<sequence length="110" mass="12455">MRTPVYKLQLGTSIATVVVDCGRKGVRLITMEVINVDQYVGEYVDLSKFYMLRVNAEKVIDSALFGGRTRFLNHSCDPNCALEKWNVRGLERCGVFAIREVRPGEKLTID</sequence>
<comment type="subcellular location">
    <subcellularLocation>
        <location evidence="2">Chromosome</location>
    </subcellularLocation>
    <subcellularLocation>
        <location evidence="1">Nucleus</location>
    </subcellularLocation>
</comment>
<feature type="domain" description="SET" evidence="8">
    <location>
        <begin position="6"/>
        <end position="110"/>
    </location>
</feature>
<accession>A0A225VME6</accession>
<dbReference type="PANTHER" id="PTHR22884">
    <property type="entry name" value="SET DOMAIN PROTEINS"/>
    <property type="match status" value="1"/>
</dbReference>
<dbReference type="GO" id="GO:0032259">
    <property type="term" value="P:methylation"/>
    <property type="evidence" value="ECO:0007669"/>
    <property type="project" value="UniProtKB-KW"/>
</dbReference>
<evidence type="ECO:0000256" key="2">
    <source>
        <dbReference type="ARBA" id="ARBA00004286"/>
    </source>
</evidence>
<protein>
    <recommendedName>
        <fullName evidence="8">SET domain-containing protein</fullName>
    </recommendedName>
</protein>
<evidence type="ECO:0000313" key="10">
    <source>
        <dbReference type="Proteomes" id="UP000198211"/>
    </source>
</evidence>
<organism evidence="9 10">
    <name type="scientific">Phytophthora megakarya</name>
    <dbReference type="NCBI Taxonomy" id="4795"/>
    <lineage>
        <taxon>Eukaryota</taxon>
        <taxon>Sar</taxon>
        <taxon>Stramenopiles</taxon>
        <taxon>Oomycota</taxon>
        <taxon>Peronosporomycetes</taxon>
        <taxon>Peronosporales</taxon>
        <taxon>Peronosporaceae</taxon>
        <taxon>Phytophthora</taxon>
    </lineage>
</organism>
<dbReference type="GO" id="GO:0005694">
    <property type="term" value="C:chromosome"/>
    <property type="evidence" value="ECO:0007669"/>
    <property type="project" value="UniProtKB-SubCell"/>
</dbReference>
<dbReference type="AlphaFoldDB" id="A0A225VME6"/>
<dbReference type="PROSITE" id="PS50280">
    <property type="entry name" value="SET"/>
    <property type="match status" value="1"/>
</dbReference>
<keyword evidence="6" id="KW-0949">S-adenosyl-L-methionine</keyword>
<keyword evidence="7" id="KW-0539">Nucleus</keyword>
<keyword evidence="5" id="KW-0808">Transferase</keyword>
<comment type="caution">
    <text evidence="9">The sequence shown here is derived from an EMBL/GenBank/DDBJ whole genome shotgun (WGS) entry which is preliminary data.</text>
</comment>
<dbReference type="InterPro" id="IPR050777">
    <property type="entry name" value="SET2_Histone-Lys_MeTrsfase"/>
</dbReference>
<evidence type="ECO:0000259" key="8">
    <source>
        <dbReference type="PROSITE" id="PS50280"/>
    </source>
</evidence>
<evidence type="ECO:0000256" key="4">
    <source>
        <dbReference type="ARBA" id="ARBA00022603"/>
    </source>
</evidence>
<dbReference type="OrthoDB" id="156855at2759"/>
<dbReference type="SUPFAM" id="SSF82199">
    <property type="entry name" value="SET domain"/>
    <property type="match status" value="1"/>
</dbReference>
<evidence type="ECO:0000256" key="6">
    <source>
        <dbReference type="ARBA" id="ARBA00022691"/>
    </source>
</evidence>